<accession>A0A0H2RWK1</accession>
<protein>
    <submittedName>
        <fullName evidence="2">Uncharacterized protein</fullName>
    </submittedName>
</protein>
<dbReference type="AlphaFoldDB" id="A0A0H2RWK1"/>
<gene>
    <name evidence="2" type="ORF">SCHPADRAFT_887981</name>
</gene>
<proteinExistence type="predicted"/>
<evidence type="ECO:0000313" key="3">
    <source>
        <dbReference type="Proteomes" id="UP000053477"/>
    </source>
</evidence>
<feature type="compositionally biased region" description="Polar residues" evidence="1">
    <location>
        <begin position="163"/>
        <end position="193"/>
    </location>
</feature>
<organism evidence="2 3">
    <name type="scientific">Schizopora paradoxa</name>
    <dbReference type="NCBI Taxonomy" id="27342"/>
    <lineage>
        <taxon>Eukaryota</taxon>
        <taxon>Fungi</taxon>
        <taxon>Dikarya</taxon>
        <taxon>Basidiomycota</taxon>
        <taxon>Agaricomycotina</taxon>
        <taxon>Agaricomycetes</taxon>
        <taxon>Hymenochaetales</taxon>
        <taxon>Schizoporaceae</taxon>
        <taxon>Schizopora</taxon>
    </lineage>
</organism>
<sequence>MSKYSNKQKSDSNNARFGGVYYEEQRSAPASRDWLSDYNVQSFDSDDLRDWISATRRQLGTQAMALVVARGLKSMNIAQPPLKSSSHSHSNYSNSNYSHGYSDGYGNNKTRARSVSVEPAFGRMDSKGGKYNGSSQQVYGSNGYSNQQWSNAKSNDPYAFGESNGNTAKHTKGYQTSEYPTSYPSYPMTSNGKKSVPNAYMYDQSRTDNYHYGGVQQMPYAQQASYPATYEDHSSRTSDSSQYGGGSFKE</sequence>
<dbReference type="EMBL" id="KQ085919">
    <property type="protein sequence ID" value="KLO16224.1"/>
    <property type="molecule type" value="Genomic_DNA"/>
</dbReference>
<name>A0A0H2RWK1_9AGAM</name>
<dbReference type="InParanoid" id="A0A0H2RWK1"/>
<dbReference type="Proteomes" id="UP000053477">
    <property type="component" value="Unassembled WGS sequence"/>
</dbReference>
<evidence type="ECO:0000313" key="2">
    <source>
        <dbReference type="EMBL" id="KLO16224.1"/>
    </source>
</evidence>
<evidence type="ECO:0000256" key="1">
    <source>
        <dbReference type="SAM" id="MobiDB-lite"/>
    </source>
</evidence>
<reference evidence="2 3" key="1">
    <citation type="submission" date="2015-04" db="EMBL/GenBank/DDBJ databases">
        <title>Complete genome sequence of Schizopora paradoxa KUC8140, a cosmopolitan wood degrader in East Asia.</title>
        <authorList>
            <consortium name="DOE Joint Genome Institute"/>
            <person name="Min B."/>
            <person name="Park H."/>
            <person name="Jang Y."/>
            <person name="Kim J.-J."/>
            <person name="Kim K.H."/>
            <person name="Pangilinan J."/>
            <person name="Lipzen A."/>
            <person name="Riley R."/>
            <person name="Grigoriev I.V."/>
            <person name="Spatafora J.W."/>
            <person name="Choi I.-G."/>
        </authorList>
    </citation>
    <scope>NUCLEOTIDE SEQUENCE [LARGE SCALE GENOMIC DNA]</scope>
    <source>
        <strain evidence="2 3">KUC8140</strain>
    </source>
</reference>
<feature type="region of interest" description="Disordered" evidence="1">
    <location>
        <begin position="79"/>
        <end position="250"/>
    </location>
</feature>
<feature type="compositionally biased region" description="Polar residues" evidence="1">
    <location>
        <begin position="132"/>
        <end position="154"/>
    </location>
</feature>
<keyword evidence="3" id="KW-1185">Reference proteome</keyword>
<feature type="compositionally biased region" description="Low complexity" evidence="1">
    <location>
        <begin position="84"/>
        <end position="108"/>
    </location>
</feature>